<proteinExistence type="predicted"/>
<dbReference type="Proteomes" id="UP000955338">
    <property type="component" value="Chromosome"/>
</dbReference>
<dbReference type="InterPro" id="IPR007488">
    <property type="entry name" value="DUF535"/>
</dbReference>
<dbReference type="AlphaFoldDB" id="A0A8E3MH46"/>
<dbReference type="RefSeq" id="WP_261920080.1">
    <property type="nucleotide sequence ID" value="NZ_CP022011.1"/>
</dbReference>
<dbReference type="GO" id="GO:0006974">
    <property type="term" value="P:DNA damage response"/>
    <property type="evidence" value="ECO:0007669"/>
    <property type="project" value="TreeGrafter"/>
</dbReference>
<dbReference type="Pfam" id="PF04393">
    <property type="entry name" value="DUF535"/>
    <property type="match status" value="1"/>
</dbReference>
<evidence type="ECO:0000313" key="1">
    <source>
        <dbReference type="EMBL" id="QDJ15415.1"/>
    </source>
</evidence>
<dbReference type="PANTHER" id="PTHR38785">
    <property type="entry name" value="HOMOLOG OF VIRK"/>
    <property type="match status" value="1"/>
</dbReference>
<dbReference type="EMBL" id="CP022011">
    <property type="protein sequence ID" value="QDJ15415.1"/>
    <property type="molecule type" value="Genomic_DNA"/>
</dbReference>
<reference evidence="1" key="1">
    <citation type="submission" date="2017-06" db="EMBL/GenBank/DDBJ databases">
        <title>Genome sequencing of pathogenic and non-pathogenic strains within Bisgaard taxon 40.</title>
        <authorList>
            <person name="Ladner J.T."/>
            <person name="Lovett S.P."/>
            <person name="Koroleva G."/>
            <person name="Lorch J.M."/>
        </authorList>
    </citation>
    <scope>NUCLEOTIDE SEQUENCE</scope>
    <source>
        <strain evidence="1">27576-1-I1</strain>
    </source>
</reference>
<name>A0A8E3MH46_9PAST</name>
<gene>
    <name evidence="1" type="ORF">CEP48_08275</name>
</gene>
<protein>
    <submittedName>
        <fullName evidence="1">VirK protein</fullName>
    </submittedName>
</protein>
<organism evidence="1 2">
    <name type="scientific">Mergibacter septicus</name>
    <dbReference type="NCBI Taxonomy" id="221402"/>
    <lineage>
        <taxon>Bacteria</taxon>
        <taxon>Pseudomonadati</taxon>
        <taxon>Pseudomonadota</taxon>
        <taxon>Gammaproteobacteria</taxon>
        <taxon>Pasteurellales</taxon>
        <taxon>Pasteurellaceae</taxon>
        <taxon>Mergibacter</taxon>
    </lineage>
</organism>
<accession>A0A8E3MH46</accession>
<sequence length="294" mass="35579">MQRNHYQPYSHFPSLKEMYQGREKRVLKQIRNILRFLLRRPFISRQAKRLLMFLNQHSLWLPLFRQNPHRFHAFIYRYCDKRFSLKQRTDQIIHTFTILEQKLGEDKCRLLVEQGSLPLCQLTNTLTLNLNLNMIDEWEGFFSLNFQDGSNKRYYDCSFALLEQQRLLIASIQGPKGEDAQQLVRLLTKECHGVRPMYLLVDCLKMIAEQWQQQLVGIPLKYQAKIQLHGSKRVLFNYDDFWRDNQATRATDYWQLPLTIERRPLEEIQSKKRSMYRKRYEMFDLIKQAIQQNI</sequence>
<dbReference type="PANTHER" id="PTHR38785:SF1">
    <property type="entry name" value="HOMOLOG OF VIRK"/>
    <property type="match status" value="1"/>
</dbReference>
<keyword evidence="2" id="KW-1185">Reference proteome</keyword>
<evidence type="ECO:0000313" key="2">
    <source>
        <dbReference type="Proteomes" id="UP000955338"/>
    </source>
</evidence>